<reference evidence="2 3" key="1">
    <citation type="submission" date="2017-08" db="EMBL/GenBank/DDBJ databases">
        <title>Acidophilic green algal genome provides insights into adaptation to an acidic environment.</title>
        <authorList>
            <person name="Hirooka S."/>
            <person name="Hirose Y."/>
            <person name="Kanesaki Y."/>
            <person name="Higuchi S."/>
            <person name="Fujiwara T."/>
            <person name="Onuma R."/>
            <person name="Era A."/>
            <person name="Ohbayashi R."/>
            <person name="Uzuka A."/>
            <person name="Nozaki H."/>
            <person name="Yoshikawa H."/>
            <person name="Miyagishima S.Y."/>
        </authorList>
    </citation>
    <scope>NUCLEOTIDE SEQUENCE [LARGE SCALE GENOMIC DNA]</scope>
    <source>
        <strain evidence="2 3">NIES-2499</strain>
    </source>
</reference>
<dbReference type="EMBL" id="BEGY01000033">
    <property type="protein sequence ID" value="GAX78533.1"/>
    <property type="molecule type" value="Genomic_DNA"/>
</dbReference>
<keyword evidence="3" id="KW-1185">Reference proteome</keyword>
<comment type="caution">
    <text evidence="2">The sequence shown here is derived from an EMBL/GenBank/DDBJ whole genome shotgun (WGS) entry which is preliminary data.</text>
</comment>
<proteinExistence type="predicted"/>
<keyword evidence="1" id="KW-0812">Transmembrane</keyword>
<keyword evidence="1" id="KW-0472">Membrane</keyword>
<protein>
    <submittedName>
        <fullName evidence="2">Uncharacterized protein</fullName>
    </submittedName>
</protein>
<name>A0A250X626_9CHLO</name>
<organism evidence="2 3">
    <name type="scientific">Chlamydomonas eustigma</name>
    <dbReference type="NCBI Taxonomy" id="1157962"/>
    <lineage>
        <taxon>Eukaryota</taxon>
        <taxon>Viridiplantae</taxon>
        <taxon>Chlorophyta</taxon>
        <taxon>core chlorophytes</taxon>
        <taxon>Chlorophyceae</taxon>
        <taxon>CS clade</taxon>
        <taxon>Chlamydomonadales</taxon>
        <taxon>Chlamydomonadaceae</taxon>
        <taxon>Chlamydomonas</taxon>
    </lineage>
</organism>
<evidence type="ECO:0000313" key="2">
    <source>
        <dbReference type="EMBL" id="GAX78533.1"/>
    </source>
</evidence>
<evidence type="ECO:0000256" key="1">
    <source>
        <dbReference type="SAM" id="Phobius"/>
    </source>
</evidence>
<gene>
    <name evidence="2" type="ORF">CEUSTIGMA_g5973.t1</name>
</gene>
<accession>A0A250X626</accession>
<feature type="transmembrane region" description="Helical" evidence="1">
    <location>
        <begin position="28"/>
        <end position="50"/>
    </location>
</feature>
<evidence type="ECO:0000313" key="3">
    <source>
        <dbReference type="Proteomes" id="UP000232323"/>
    </source>
</evidence>
<dbReference type="Proteomes" id="UP000232323">
    <property type="component" value="Unassembled WGS sequence"/>
</dbReference>
<feature type="transmembrane region" description="Helical" evidence="1">
    <location>
        <begin position="56"/>
        <end position="80"/>
    </location>
</feature>
<dbReference type="AlphaFoldDB" id="A0A250X626"/>
<sequence>MIYNRLPALKQKAVPWFNYPGSMRWQQMMCSVGCVLFFVPLMLATLWLLWCRVLAAVAVTVRALTFCSILVILCASFFASQAPQIRDGERLRPKSS</sequence>
<keyword evidence="1" id="KW-1133">Transmembrane helix</keyword>